<dbReference type="AlphaFoldDB" id="A0A0E9PF13"/>
<organism evidence="1">
    <name type="scientific">Anguilla anguilla</name>
    <name type="common">European freshwater eel</name>
    <name type="synonym">Muraena anguilla</name>
    <dbReference type="NCBI Taxonomy" id="7936"/>
    <lineage>
        <taxon>Eukaryota</taxon>
        <taxon>Metazoa</taxon>
        <taxon>Chordata</taxon>
        <taxon>Craniata</taxon>
        <taxon>Vertebrata</taxon>
        <taxon>Euteleostomi</taxon>
        <taxon>Actinopterygii</taxon>
        <taxon>Neopterygii</taxon>
        <taxon>Teleostei</taxon>
        <taxon>Anguilliformes</taxon>
        <taxon>Anguillidae</taxon>
        <taxon>Anguilla</taxon>
    </lineage>
</organism>
<accession>A0A0E9PF13</accession>
<reference evidence="1" key="2">
    <citation type="journal article" date="2015" name="Fish Shellfish Immunol.">
        <title>Early steps in the European eel (Anguilla anguilla)-Vibrio vulnificus interaction in the gills: Role of the RtxA13 toxin.</title>
        <authorList>
            <person name="Callol A."/>
            <person name="Pajuelo D."/>
            <person name="Ebbesson L."/>
            <person name="Teles M."/>
            <person name="MacKenzie S."/>
            <person name="Amaro C."/>
        </authorList>
    </citation>
    <scope>NUCLEOTIDE SEQUENCE</scope>
</reference>
<proteinExistence type="predicted"/>
<reference evidence="1" key="1">
    <citation type="submission" date="2014-11" db="EMBL/GenBank/DDBJ databases">
        <authorList>
            <person name="Amaro Gonzalez C."/>
        </authorList>
    </citation>
    <scope>NUCLEOTIDE SEQUENCE</scope>
</reference>
<name>A0A0E9PF13_ANGAN</name>
<protein>
    <submittedName>
        <fullName evidence="1">Uncharacterized protein</fullName>
    </submittedName>
</protein>
<sequence>MSDKEMKLKRCLGVLFIVYLLF</sequence>
<dbReference type="EMBL" id="GBXM01106149">
    <property type="protein sequence ID" value="JAH02428.1"/>
    <property type="molecule type" value="Transcribed_RNA"/>
</dbReference>
<evidence type="ECO:0000313" key="1">
    <source>
        <dbReference type="EMBL" id="JAH02428.1"/>
    </source>
</evidence>